<dbReference type="EMBL" id="CAJNDS010000026">
    <property type="protein sequence ID" value="CAE6923180.1"/>
    <property type="molecule type" value="Genomic_DNA"/>
</dbReference>
<dbReference type="GO" id="GO:0005509">
    <property type="term" value="F:calcium ion binding"/>
    <property type="evidence" value="ECO:0007669"/>
    <property type="project" value="InterPro"/>
</dbReference>
<dbReference type="Gene3D" id="1.10.238.10">
    <property type="entry name" value="EF-hand"/>
    <property type="match status" value="2"/>
</dbReference>
<dbReference type="PROSITE" id="PS00018">
    <property type="entry name" value="EF_HAND_1"/>
    <property type="match status" value="2"/>
</dbReference>
<protein>
    <submittedName>
        <fullName evidence="3">CCM1 protein</fullName>
    </submittedName>
</protein>
<comment type="caution">
    <text evidence="3">The sequence shown here is derived from an EMBL/GenBank/DDBJ whole genome shotgun (WGS) entry which is preliminary data.</text>
</comment>
<accession>A0A812G9A1</accession>
<keyword evidence="4" id="KW-1185">Reference proteome</keyword>
<dbReference type="AlphaFoldDB" id="A0A812G9A1"/>
<sequence>MNFDTQRGLTAPLSQIVFEQYSRDGRMAFEQFQSMCADKGFCEDVEDEEMAAAFVRMSGEPAATKVSAAFESGIEYSEFLAWWKLQDERQKGLKFKSTEEKEFVQRVKKSFFQGTGGCARLVRLVGPALNMRVEQLRAQAFAGLDKDGSGYIDFPEYLRWRQEDDRFSHLLHDASDQHSQYIHQVGEFFRAYDEELTGQLSIEQFRPLYDSLVEQGEVQEAFDKVLQEVDSNSDGSVSLNEFIKWYATTWEDPVESEEDENDA</sequence>
<evidence type="ECO:0000313" key="3">
    <source>
        <dbReference type="EMBL" id="CAE6923180.1"/>
    </source>
</evidence>
<feature type="domain" description="EF-hand" evidence="2">
    <location>
        <begin position="132"/>
        <end position="167"/>
    </location>
</feature>
<feature type="domain" description="EF-hand" evidence="2">
    <location>
        <begin position="217"/>
        <end position="252"/>
    </location>
</feature>
<reference evidence="3" key="1">
    <citation type="submission" date="2021-02" db="EMBL/GenBank/DDBJ databases">
        <authorList>
            <person name="Dougan E. K."/>
            <person name="Rhodes N."/>
            <person name="Thang M."/>
            <person name="Chan C."/>
        </authorList>
    </citation>
    <scope>NUCLEOTIDE SEQUENCE</scope>
</reference>
<evidence type="ECO:0000313" key="4">
    <source>
        <dbReference type="Proteomes" id="UP000604046"/>
    </source>
</evidence>
<dbReference type="Proteomes" id="UP000604046">
    <property type="component" value="Unassembled WGS sequence"/>
</dbReference>
<dbReference type="Pfam" id="PF13499">
    <property type="entry name" value="EF-hand_7"/>
    <property type="match status" value="1"/>
</dbReference>
<dbReference type="OrthoDB" id="26525at2759"/>
<dbReference type="InterPro" id="IPR011992">
    <property type="entry name" value="EF-hand-dom_pair"/>
</dbReference>
<organism evidence="3 4">
    <name type="scientific">Symbiodinium natans</name>
    <dbReference type="NCBI Taxonomy" id="878477"/>
    <lineage>
        <taxon>Eukaryota</taxon>
        <taxon>Sar</taxon>
        <taxon>Alveolata</taxon>
        <taxon>Dinophyceae</taxon>
        <taxon>Suessiales</taxon>
        <taxon>Symbiodiniaceae</taxon>
        <taxon>Symbiodinium</taxon>
    </lineage>
</organism>
<dbReference type="InterPro" id="IPR018247">
    <property type="entry name" value="EF_Hand_1_Ca_BS"/>
</dbReference>
<evidence type="ECO:0000259" key="2">
    <source>
        <dbReference type="PROSITE" id="PS50222"/>
    </source>
</evidence>
<dbReference type="PROSITE" id="PS50222">
    <property type="entry name" value="EF_HAND_2"/>
    <property type="match status" value="2"/>
</dbReference>
<evidence type="ECO:0000256" key="1">
    <source>
        <dbReference type="ARBA" id="ARBA00022837"/>
    </source>
</evidence>
<proteinExistence type="predicted"/>
<dbReference type="SUPFAM" id="SSF47473">
    <property type="entry name" value="EF-hand"/>
    <property type="match status" value="1"/>
</dbReference>
<dbReference type="Pfam" id="PF13202">
    <property type="entry name" value="EF-hand_5"/>
    <property type="match status" value="1"/>
</dbReference>
<keyword evidence="1" id="KW-0106">Calcium</keyword>
<name>A0A812G9A1_9DINO</name>
<dbReference type="InterPro" id="IPR002048">
    <property type="entry name" value="EF_hand_dom"/>
</dbReference>
<dbReference type="SMART" id="SM00054">
    <property type="entry name" value="EFh"/>
    <property type="match status" value="3"/>
</dbReference>
<gene>
    <name evidence="3" type="primary">CCM1</name>
    <name evidence="3" type="ORF">SNAT2548_LOCUS538</name>
</gene>